<evidence type="ECO:0000256" key="10">
    <source>
        <dbReference type="ARBA" id="ARBA00022722"/>
    </source>
</evidence>
<gene>
    <name evidence="20" type="ORF">SYN_02196</name>
</gene>
<keyword evidence="17" id="KW-0472">Membrane</keyword>
<dbReference type="AlphaFoldDB" id="Q2LU58"/>
<dbReference type="eggNOG" id="COG1530">
    <property type="taxonomic scope" value="Bacteria"/>
</dbReference>
<keyword evidence="14 20" id="KW-0378">Hydrolase</keyword>
<dbReference type="NCBIfam" id="TIGR00757">
    <property type="entry name" value="RNaseEG"/>
    <property type="match status" value="1"/>
</dbReference>
<keyword evidence="13" id="KW-0255">Endonuclease</keyword>
<dbReference type="InterPro" id="IPR004659">
    <property type="entry name" value="RNase_E/G"/>
</dbReference>
<dbReference type="GO" id="GO:0008033">
    <property type="term" value="P:tRNA processing"/>
    <property type="evidence" value="ECO:0007669"/>
    <property type="project" value="UniProtKB-KW"/>
</dbReference>
<comment type="similarity">
    <text evidence="3">Belongs to the RNase E/G family. RNase G subfamily.</text>
</comment>
<dbReference type="GO" id="GO:0004540">
    <property type="term" value="F:RNA nuclease activity"/>
    <property type="evidence" value="ECO:0007669"/>
    <property type="project" value="InterPro"/>
</dbReference>
<evidence type="ECO:0000256" key="11">
    <source>
        <dbReference type="ARBA" id="ARBA00022723"/>
    </source>
</evidence>
<feature type="domain" description="S1 motif" evidence="19">
    <location>
        <begin position="40"/>
        <end position="121"/>
    </location>
</feature>
<dbReference type="InterPro" id="IPR012340">
    <property type="entry name" value="NA-bd_OB-fold"/>
</dbReference>
<evidence type="ECO:0000256" key="7">
    <source>
        <dbReference type="ARBA" id="ARBA00022519"/>
    </source>
</evidence>
<evidence type="ECO:0000256" key="3">
    <source>
        <dbReference type="ARBA" id="ARBA00005663"/>
    </source>
</evidence>
<comment type="cofactor">
    <cofactor evidence="1">
        <name>Mg(2+)</name>
        <dbReference type="ChEBI" id="CHEBI:18420"/>
    </cofactor>
</comment>
<evidence type="ECO:0000256" key="6">
    <source>
        <dbReference type="ARBA" id="ARBA00022490"/>
    </source>
</evidence>
<evidence type="ECO:0000256" key="2">
    <source>
        <dbReference type="ARBA" id="ARBA00004496"/>
    </source>
</evidence>
<accession>Q2LU58</accession>
<keyword evidence="8" id="KW-0698">rRNA processing</keyword>
<dbReference type="KEGG" id="sat:SYN_02196"/>
<comment type="subcellular location">
    <subcellularLocation>
        <location evidence="2">Cytoplasm</location>
    </subcellularLocation>
</comment>
<name>Q2LU58_SYNAS</name>
<keyword evidence="12" id="KW-0699">rRNA-binding</keyword>
<keyword evidence="11" id="KW-0479">Metal-binding</keyword>
<dbReference type="SUPFAM" id="SSF50249">
    <property type="entry name" value="Nucleic acid-binding proteins"/>
    <property type="match status" value="1"/>
</dbReference>
<dbReference type="GO" id="GO:0046872">
    <property type="term" value="F:metal ion binding"/>
    <property type="evidence" value="ECO:0007669"/>
    <property type="project" value="UniProtKB-KW"/>
</dbReference>
<dbReference type="Gene3D" id="3.40.1260.20">
    <property type="entry name" value="Ribonuclease E, catalytic domain"/>
    <property type="match status" value="1"/>
</dbReference>
<evidence type="ECO:0000313" key="21">
    <source>
        <dbReference type="Proteomes" id="UP000001933"/>
    </source>
</evidence>
<feature type="compositionally biased region" description="Basic and acidic residues" evidence="18">
    <location>
        <begin position="620"/>
        <end position="630"/>
    </location>
</feature>
<dbReference type="InterPro" id="IPR003029">
    <property type="entry name" value="S1_domain"/>
</dbReference>
<keyword evidence="21" id="KW-1185">Reference proteome</keyword>
<dbReference type="SMART" id="SM00316">
    <property type="entry name" value="S1"/>
    <property type="match status" value="1"/>
</dbReference>
<evidence type="ECO:0000256" key="17">
    <source>
        <dbReference type="ARBA" id="ARBA00023136"/>
    </source>
</evidence>
<dbReference type="Pfam" id="PF00575">
    <property type="entry name" value="S1"/>
    <property type="match status" value="1"/>
</dbReference>
<dbReference type="CDD" id="cd04453">
    <property type="entry name" value="S1_RNase_E"/>
    <property type="match status" value="1"/>
</dbReference>
<dbReference type="Pfam" id="PF20833">
    <property type="entry name" value="RNase_E_G_Thio"/>
    <property type="match status" value="1"/>
</dbReference>
<evidence type="ECO:0000259" key="19">
    <source>
        <dbReference type="PROSITE" id="PS50126"/>
    </source>
</evidence>
<dbReference type="HOGENOM" id="CLU_003468_5_3_7"/>
<organism evidence="20 21">
    <name type="scientific">Syntrophus aciditrophicus (strain SB)</name>
    <dbReference type="NCBI Taxonomy" id="56780"/>
    <lineage>
        <taxon>Bacteria</taxon>
        <taxon>Pseudomonadati</taxon>
        <taxon>Thermodesulfobacteriota</taxon>
        <taxon>Syntrophia</taxon>
        <taxon>Syntrophales</taxon>
        <taxon>Syntrophaceae</taxon>
        <taxon>Syntrophus</taxon>
    </lineage>
</organism>
<evidence type="ECO:0000256" key="8">
    <source>
        <dbReference type="ARBA" id="ARBA00022552"/>
    </source>
</evidence>
<dbReference type="Proteomes" id="UP000001933">
    <property type="component" value="Chromosome"/>
</dbReference>
<dbReference type="GO" id="GO:0019843">
    <property type="term" value="F:rRNA binding"/>
    <property type="evidence" value="ECO:0007669"/>
    <property type="project" value="UniProtKB-KW"/>
</dbReference>
<dbReference type="Pfam" id="PF10150">
    <property type="entry name" value="RNase_E_G"/>
    <property type="match status" value="1"/>
</dbReference>
<evidence type="ECO:0000256" key="15">
    <source>
        <dbReference type="ARBA" id="ARBA00022842"/>
    </source>
</evidence>
<feature type="region of interest" description="Disordered" evidence="18">
    <location>
        <begin position="519"/>
        <end position="630"/>
    </location>
</feature>
<keyword evidence="7" id="KW-0997">Cell inner membrane</keyword>
<dbReference type="FunCoup" id="Q2LU58">
    <property type="interactions" value="322"/>
</dbReference>
<evidence type="ECO:0000256" key="14">
    <source>
        <dbReference type="ARBA" id="ARBA00022801"/>
    </source>
</evidence>
<keyword evidence="9" id="KW-0819">tRNA processing</keyword>
<evidence type="ECO:0000256" key="4">
    <source>
        <dbReference type="ARBA" id="ARBA00017719"/>
    </source>
</evidence>
<dbReference type="PANTHER" id="PTHR30001">
    <property type="entry name" value="RIBONUCLEASE"/>
    <property type="match status" value="1"/>
</dbReference>
<dbReference type="GO" id="GO:0016787">
    <property type="term" value="F:hydrolase activity"/>
    <property type="evidence" value="ECO:0007669"/>
    <property type="project" value="UniProtKB-KW"/>
</dbReference>
<dbReference type="PANTHER" id="PTHR30001:SF1">
    <property type="entry name" value="RIBONUCLEASE E_G-LIKE PROTEIN, CHLOROPLASTIC"/>
    <property type="match status" value="1"/>
</dbReference>
<keyword evidence="15" id="KW-0460">Magnesium</keyword>
<evidence type="ECO:0000313" key="20">
    <source>
        <dbReference type="EMBL" id="ABC77614.1"/>
    </source>
</evidence>
<dbReference type="InterPro" id="IPR019307">
    <property type="entry name" value="RNA-bd_AU-1/RNase_E/G"/>
</dbReference>
<protein>
    <recommendedName>
        <fullName evidence="4">Ribonuclease G</fullName>
    </recommendedName>
</protein>
<reference evidence="20 21" key="1">
    <citation type="journal article" date="2007" name="Proc. Natl. Acad. Sci. U.S.A.">
        <title>The genome of Syntrophus aciditrophicus: life at the thermodynamic limit of microbial growth.</title>
        <authorList>
            <person name="McInerney M.J."/>
            <person name="Rohlin L."/>
            <person name="Mouttaki H."/>
            <person name="Kim U."/>
            <person name="Krupp R.S."/>
            <person name="Rios-Hernandez L."/>
            <person name="Sieber J."/>
            <person name="Struchtemeyer C.G."/>
            <person name="Bhattacharyya A."/>
            <person name="Campbell J.W."/>
            <person name="Gunsalus R.P."/>
        </authorList>
    </citation>
    <scope>NUCLEOTIDE SEQUENCE [LARGE SCALE GENOMIC DNA]</scope>
    <source>
        <strain evidence="20 21">SB</strain>
    </source>
</reference>
<dbReference type="GO" id="GO:0005737">
    <property type="term" value="C:cytoplasm"/>
    <property type="evidence" value="ECO:0007669"/>
    <property type="project" value="UniProtKB-SubCell"/>
</dbReference>
<evidence type="ECO:0000256" key="1">
    <source>
        <dbReference type="ARBA" id="ARBA00001946"/>
    </source>
</evidence>
<keyword evidence="6" id="KW-0963">Cytoplasm</keyword>
<evidence type="ECO:0000256" key="9">
    <source>
        <dbReference type="ARBA" id="ARBA00022694"/>
    </source>
</evidence>
<sequence length="630" mass="71064">MKHIMLINAVHHEQKRMAIVEDGKLVEFNIQMSLREPITGNIYKGIVLKVERGLQAAFVNFGVGKDGFLPLRDVSPAYFTEKKEAGRESAHSRGSLKIGQEVIVQVAREVSGRKGALLTTYLSLPGRYLVLLPNKHSSGISRKIEAEEDRRLLKTLVEQIKIDEGMGFIVRTAGINRTKQELSRDYQHLLRLWKEIQKRAETDPAPALIYQESDFGVRSLRDYFTSEIEEILVDDLETYRKMRAYCKAVAPRNLRMIKQYKERLPIFSQYNLEEQIREIYQERVELKSGGSIVISPTEAMITIDVNSGRASNKKNVEDTAFKTNLEAAEEIGRQLRLRDLGGLIVIDFIDMTDRKHEAEVEKTFKKALTLDRARIQMSRISKFGILELSRQKKHSTIQEISYTTCPFCSGSGIRPSLEYTALSAFRKIETEAAKEKANALKISVPYEIADYLLNQKRTDIQRIETLYDLSIHISGKADMTWDHAAISAVARELATETPETAEEEKPSLPVEALRGQELEPAASGNAGESVETASGSGGPEELLPATELAKKKSRRRPRKRRRKSEEKVEAAAAPSLPEGMDESPISPEQDVFGEILSYPPVITQESVEEHPVLSPVSQESDNRKEVIEEE</sequence>
<feature type="compositionally biased region" description="Basic residues" evidence="18">
    <location>
        <begin position="551"/>
        <end position="562"/>
    </location>
</feature>
<dbReference type="PROSITE" id="PS50126">
    <property type="entry name" value="S1"/>
    <property type="match status" value="1"/>
</dbReference>
<dbReference type="Gene3D" id="2.40.50.140">
    <property type="entry name" value="Nucleic acid-binding proteins"/>
    <property type="match status" value="1"/>
</dbReference>
<evidence type="ECO:0000256" key="13">
    <source>
        <dbReference type="ARBA" id="ARBA00022759"/>
    </source>
</evidence>
<dbReference type="InterPro" id="IPR048583">
    <property type="entry name" value="RNase_E_G_thioredoxin-like"/>
</dbReference>
<keyword evidence="16" id="KW-0694">RNA-binding</keyword>
<evidence type="ECO:0000256" key="16">
    <source>
        <dbReference type="ARBA" id="ARBA00022884"/>
    </source>
</evidence>
<keyword evidence="5" id="KW-1003">Cell membrane</keyword>
<evidence type="ECO:0000256" key="18">
    <source>
        <dbReference type="SAM" id="MobiDB-lite"/>
    </source>
</evidence>
<dbReference type="GO" id="GO:0006364">
    <property type="term" value="P:rRNA processing"/>
    <property type="evidence" value="ECO:0007669"/>
    <property type="project" value="UniProtKB-KW"/>
</dbReference>
<evidence type="ECO:0000256" key="12">
    <source>
        <dbReference type="ARBA" id="ARBA00022730"/>
    </source>
</evidence>
<dbReference type="InParanoid" id="Q2LU58"/>
<dbReference type="STRING" id="56780.SYN_02196"/>
<evidence type="ECO:0000256" key="5">
    <source>
        <dbReference type="ARBA" id="ARBA00022475"/>
    </source>
</evidence>
<dbReference type="EMBL" id="CP000252">
    <property type="protein sequence ID" value="ABC77614.1"/>
    <property type="molecule type" value="Genomic_DNA"/>
</dbReference>
<keyword evidence="10" id="KW-0540">Nuclease</keyword>
<proteinExistence type="inferred from homology"/>
<dbReference type="GO" id="GO:0004519">
    <property type="term" value="F:endonuclease activity"/>
    <property type="evidence" value="ECO:0007669"/>
    <property type="project" value="UniProtKB-KW"/>
</dbReference>